<protein>
    <submittedName>
        <fullName evidence="2">Uncharacterized protein</fullName>
    </submittedName>
</protein>
<dbReference type="STRING" id="338966.Ppro_2435"/>
<organism evidence="2 3">
    <name type="scientific">Pelobacter propionicus (strain DSM 2379 / NBRC 103807 / OttBd1)</name>
    <dbReference type="NCBI Taxonomy" id="338966"/>
    <lineage>
        <taxon>Bacteria</taxon>
        <taxon>Pseudomonadati</taxon>
        <taxon>Thermodesulfobacteriota</taxon>
        <taxon>Desulfuromonadia</taxon>
        <taxon>Desulfuromonadales</taxon>
        <taxon>Desulfuromonadaceae</taxon>
        <taxon>Pelobacter</taxon>
    </lineage>
</organism>
<evidence type="ECO:0000313" key="2">
    <source>
        <dbReference type="EMBL" id="ABL00041.1"/>
    </source>
</evidence>
<keyword evidence="3" id="KW-1185">Reference proteome</keyword>
<dbReference type="HOGENOM" id="CLU_2602915_0_0_7"/>
<name>A1ARS0_PELPD</name>
<feature type="compositionally biased region" description="Basic and acidic residues" evidence="1">
    <location>
        <begin position="69"/>
        <end position="79"/>
    </location>
</feature>
<reference evidence="2 3" key="1">
    <citation type="submission" date="2006-10" db="EMBL/GenBank/DDBJ databases">
        <title>Complete sequence of chromosome of Pelobacter propionicus DSM 2379.</title>
        <authorList>
            <consortium name="US DOE Joint Genome Institute"/>
            <person name="Copeland A."/>
            <person name="Lucas S."/>
            <person name="Lapidus A."/>
            <person name="Barry K."/>
            <person name="Detter J.C."/>
            <person name="Glavina del Rio T."/>
            <person name="Hammon N."/>
            <person name="Israni S."/>
            <person name="Dalin E."/>
            <person name="Tice H."/>
            <person name="Pitluck S."/>
            <person name="Saunders E."/>
            <person name="Brettin T."/>
            <person name="Bruce D."/>
            <person name="Han C."/>
            <person name="Tapia R."/>
            <person name="Schmutz J."/>
            <person name="Larimer F."/>
            <person name="Land M."/>
            <person name="Hauser L."/>
            <person name="Kyrpides N."/>
            <person name="Kim E."/>
            <person name="Lovley D."/>
            <person name="Richardson P."/>
        </authorList>
    </citation>
    <scope>NUCLEOTIDE SEQUENCE [LARGE SCALE GENOMIC DNA]</scope>
    <source>
        <strain evidence="3">DSM 2379 / NBRC 103807 / OttBd1</strain>
    </source>
</reference>
<dbReference type="AlphaFoldDB" id="A1ARS0"/>
<dbReference type="Proteomes" id="UP000006732">
    <property type="component" value="Chromosome"/>
</dbReference>
<dbReference type="KEGG" id="ppd:Ppro_2435"/>
<accession>A1ARS0</accession>
<gene>
    <name evidence="2" type="ordered locus">Ppro_2435</name>
</gene>
<sequence>MLLCWWFIELNFAYTMQPRCQNHITPSLQHVIQFDRLQTQPPVKIFNIKNNPARYPTSNQDGQETARGFGDRQAMKFTP</sequence>
<evidence type="ECO:0000313" key="3">
    <source>
        <dbReference type="Proteomes" id="UP000006732"/>
    </source>
</evidence>
<evidence type="ECO:0000256" key="1">
    <source>
        <dbReference type="SAM" id="MobiDB-lite"/>
    </source>
</evidence>
<feature type="region of interest" description="Disordered" evidence="1">
    <location>
        <begin position="49"/>
        <end position="79"/>
    </location>
</feature>
<proteinExistence type="predicted"/>
<dbReference type="EMBL" id="CP000482">
    <property type="protein sequence ID" value="ABL00041.1"/>
    <property type="molecule type" value="Genomic_DNA"/>
</dbReference>